<keyword evidence="1" id="KW-0812">Transmembrane</keyword>
<proteinExistence type="predicted"/>
<feature type="transmembrane region" description="Helical" evidence="1">
    <location>
        <begin position="6"/>
        <end position="27"/>
    </location>
</feature>
<evidence type="ECO:0000313" key="2">
    <source>
        <dbReference type="EMBL" id="SCC36486.1"/>
    </source>
</evidence>
<keyword evidence="1" id="KW-0472">Membrane</keyword>
<protein>
    <submittedName>
        <fullName evidence="2">Uncharacterized protein</fullName>
    </submittedName>
</protein>
<organism evidence="2 3">
    <name type="scientific">Bacillus wiedmannii</name>
    <dbReference type="NCBI Taxonomy" id="1890302"/>
    <lineage>
        <taxon>Bacteria</taxon>
        <taxon>Bacillati</taxon>
        <taxon>Bacillota</taxon>
        <taxon>Bacilli</taxon>
        <taxon>Bacillales</taxon>
        <taxon>Bacillaceae</taxon>
        <taxon>Bacillus</taxon>
        <taxon>Bacillus cereus group</taxon>
    </lineage>
</organism>
<dbReference type="EMBL" id="FMBG01000012">
    <property type="protein sequence ID" value="SCC36486.1"/>
    <property type="molecule type" value="Genomic_DNA"/>
</dbReference>
<gene>
    <name evidence="2" type="ORF">BC10311_02930</name>
</gene>
<evidence type="ECO:0000313" key="3">
    <source>
        <dbReference type="Proteomes" id="UP000195728"/>
    </source>
</evidence>
<comment type="caution">
    <text evidence="2">The sequence shown here is derived from an EMBL/GenBank/DDBJ whole genome shotgun (WGS) entry which is preliminary data.</text>
</comment>
<accession>A0AB37YSE8</accession>
<evidence type="ECO:0000256" key="1">
    <source>
        <dbReference type="SAM" id="Phobius"/>
    </source>
</evidence>
<dbReference type="AlphaFoldDB" id="A0AB37YSE8"/>
<keyword evidence="1" id="KW-1133">Transmembrane helix</keyword>
<sequence length="30" mass="3597">MFKLYPILLILGFILFLYSVIVLMFFLSIQ</sequence>
<dbReference type="Proteomes" id="UP000195728">
    <property type="component" value="Unassembled WGS sequence"/>
</dbReference>
<reference evidence="2 3" key="1">
    <citation type="submission" date="2016-08" db="EMBL/GenBank/DDBJ databases">
        <authorList>
            <person name="Loux V."/>
            <person name="Rue O."/>
        </authorList>
    </citation>
    <scope>NUCLEOTIDE SEQUENCE [LARGE SCALE GENOMIC DNA]</scope>
    <source>
        <strain evidence="2 3">WSBC_10311</strain>
    </source>
</reference>
<name>A0AB37YSE8_9BACI</name>